<comment type="caution">
    <text evidence="3">The sequence shown here is derived from an EMBL/GenBank/DDBJ whole genome shotgun (WGS) entry which is preliminary data.</text>
</comment>
<protein>
    <submittedName>
        <fullName evidence="3">Hemerythrin domain-containing protein</fullName>
    </submittedName>
</protein>
<proteinExistence type="predicted"/>
<organism evidence="3 4">
    <name type="scientific">Mumia zhuanghuii</name>
    <dbReference type="NCBI Taxonomy" id="2585211"/>
    <lineage>
        <taxon>Bacteria</taxon>
        <taxon>Bacillati</taxon>
        <taxon>Actinomycetota</taxon>
        <taxon>Actinomycetes</taxon>
        <taxon>Propionibacteriales</taxon>
        <taxon>Nocardioidaceae</taxon>
        <taxon>Mumia</taxon>
    </lineage>
</organism>
<reference evidence="3 4" key="1">
    <citation type="submission" date="2019-05" db="EMBL/GenBank/DDBJ databases">
        <title>Mumia sp. nov., isolated from the intestinal contents of plateau pika (Ochotona curzoniae) in the Qinghai-Tibet plateau of China.</title>
        <authorList>
            <person name="Tian Z."/>
        </authorList>
    </citation>
    <scope>NUCLEOTIDE SEQUENCE [LARGE SCALE GENOMIC DNA]</scope>
    <source>
        <strain evidence="4">527</strain>
    </source>
</reference>
<dbReference type="PANTHER" id="PTHR35585">
    <property type="entry name" value="HHE DOMAIN PROTEIN (AFU_ORTHOLOGUE AFUA_4G00730)"/>
    <property type="match status" value="1"/>
</dbReference>
<evidence type="ECO:0000313" key="4">
    <source>
        <dbReference type="Proteomes" id="UP000306740"/>
    </source>
</evidence>
<evidence type="ECO:0000313" key="3">
    <source>
        <dbReference type="EMBL" id="TNC22001.1"/>
    </source>
</evidence>
<dbReference type="AlphaFoldDB" id="A0A5C4LY18"/>
<evidence type="ECO:0000259" key="2">
    <source>
        <dbReference type="Pfam" id="PF01814"/>
    </source>
</evidence>
<feature type="region of interest" description="Disordered" evidence="1">
    <location>
        <begin position="205"/>
        <end position="224"/>
    </location>
</feature>
<dbReference type="Gene3D" id="1.20.120.520">
    <property type="entry name" value="nmb1532 protein domain like"/>
    <property type="match status" value="1"/>
</dbReference>
<accession>A0A5C4LY18</accession>
<sequence>MSEQRIDRSTPVLRSLAEQTTEELGGRLSVLSRQKHDHMTLDRMLTELPGAPGDEEEALLNRICRLVFSHAFAEEAVLWPALRRALPDGEELTAQVEREHQEITELVATLEATGPGDPTRPELIARTVEVLRQDVRDEEDELLPRLQQEVDTGTLRRLGVTWELVRRTAPTRAHPIVARRPPGNVLAALPLSLIDRIRDGLDRTSRRLGPSARRALQSSSQGLGRVARRVEQSWLLRRGERSDTHVPREWRPR</sequence>
<dbReference type="RefSeq" id="WP_139107521.1">
    <property type="nucleotide sequence ID" value="NZ_VDFR01000283.1"/>
</dbReference>
<dbReference type="Pfam" id="PF01814">
    <property type="entry name" value="Hemerythrin"/>
    <property type="match status" value="1"/>
</dbReference>
<name>A0A5C4LY18_9ACTN</name>
<dbReference type="Proteomes" id="UP000306740">
    <property type="component" value="Unassembled WGS sequence"/>
</dbReference>
<dbReference type="PANTHER" id="PTHR35585:SF1">
    <property type="entry name" value="HHE DOMAIN PROTEIN (AFU_ORTHOLOGUE AFUA_4G00730)"/>
    <property type="match status" value="1"/>
</dbReference>
<evidence type="ECO:0000256" key="1">
    <source>
        <dbReference type="SAM" id="MobiDB-lite"/>
    </source>
</evidence>
<feature type="domain" description="Hemerythrin-like" evidence="2">
    <location>
        <begin position="34"/>
        <end position="146"/>
    </location>
</feature>
<dbReference type="InterPro" id="IPR012312">
    <property type="entry name" value="Hemerythrin-like"/>
</dbReference>
<dbReference type="EMBL" id="VDFR01000283">
    <property type="protein sequence ID" value="TNC22001.1"/>
    <property type="molecule type" value="Genomic_DNA"/>
</dbReference>
<dbReference type="OrthoDB" id="9793637at2"/>
<gene>
    <name evidence="3" type="ORF">FHE65_35985</name>
</gene>